<evidence type="ECO:0000259" key="17">
    <source>
        <dbReference type="PROSITE" id="PS50002"/>
    </source>
</evidence>
<evidence type="ECO:0000256" key="14">
    <source>
        <dbReference type="ARBA" id="ARBA00023212"/>
    </source>
</evidence>
<feature type="compositionally biased region" description="Polar residues" evidence="16">
    <location>
        <begin position="1107"/>
        <end position="1128"/>
    </location>
</feature>
<keyword evidence="19" id="KW-1185">Reference proteome</keyword>
<dbReference type="HOGENOM" id="CLU_003674_0_0_1"/>
<dbReference type="eggNOG" id="ENOG502QQC3">
    <property type="taxonomic scope" value="Eukaryota"/>
</dbReference>
<evidence type="ECO:0000256" key="13">
    <source>
        <dbReference type="ARBA" id="ARBA00023203"/>
    </source>
</evidence>
<dbReference type="FunCoup" id="Q6BXA6">
    <property type="interactions" value="171"/>
</dbReference>
<dbReference type="SUPFAM" id="SSF50044">
    <property type="entry name" value="SH3-domain"/>
    <property type="match status" value="3"/>
</dbReference>
<keyword evidence="7" id="KW-1003">Cell membrane</keyword>
<name>Q6BXA6_DEBHA</name>
<keyword evidence="13" id="KW-0009">Actin-binding</keyword>
<dbReference type="Proteomes" id="UP000000599">
    <property type="component" value="Chromosome B"/>
</dbReference>
<dbReference type="Pfam" id="PF03983">
    <property type="entry name" value="SHD1"/>
    <property type="match status" value="1"/>
</dbReference>
<feature type="compositionally biased region" description="Acidic residues" evidence="16">
    <location>
        <begin position="197"/>
        <end position="219"/>
    </location>
</feature>
<dbReference type="InParanoid" id="Q6BXA6"/>
<dbReference type="STRING" id="284592.Q6BXA6"/>
<dbReference type="Pfam" id="PF24081">
    <property type="entry name" value="PH_SLA1"/>
    <property type="match status" value="1"/>
</dbReference>
<dbReference type="Pfam" id="PF14604">
    <property type="entry name" value="SH3_9"/>
    <property type="match status" value="1"/>
</dbReference>
<dbReference type="GO" id="GO:0043130">
    <property type="term" value="F:ubiquitin binding"/>
    <property type="evidence" value="ECO:0007669"/>
    <property type="project" value="EnsemblFungi"/>
</dbReference>
<evidence type="ECO:0000256" key="16">
    <source>
        <dbReference type="SAM" id="MobiDB-lite"/>
    </source>
</evidence>
<dbReference type="Gene3D" id="1.10.150.50">
    <property type="entry name" value="Transcription Factor, Ets-1"/>
    <property type="match status" value="1"/>
</dbReference>
<dbReference type="GO" id="GO:0010008">
    <property type="term" value="C:endosome membrane"/>
    <property type="evidence" value="ECO:0007669"/>
    <property type="project" value="UniProtKB-SubCell"/>
</dbReference>
<dbReference type="GO" id="GO:0030479">
    <property type="term" value="C:actin cortical patch"/>
    <property type="evidence" value="ECO:0007669"/>
    <property type="project" value="UniProtKB-SubCell"/>
</dbReference>
<evidence type="ECO:0000256" key="2">
    <source>
        <dbReference type="ARBA" id="ARBA00004134"/>
    </source>
</evidence>
<dbReference type="CDD" id="cd11773">
    <property type="entry name" value="SH3_Sla1p_1"/>
    <property type="match status" value="1"/>
</dbReference>
<protein>
    <recommendedName>
        <fullName evidence="5">Actin cytoskeleton-regulatory complex protein SLA1</fullName>
    </recommendedName>
</protein>
<feature type="domain" description="SH3" evidence="17">
    <location>
        <begin position="75"/>
        <end position="135"/>
    </location>
</feature>
<dbReference type="Gene3D" id="2.30.30.40">
    <property type="entry name" value="SH3 Domains"/>
    <property type="match status" value="3"/>
</dbReference>
<dbReference type="GO" id="GO:0140224">
    <property type="term" value="C:SLAC complex"/>
    <property type="evidence" value="ECO:0007669"/>
    <property type="project" value="EnsemblFungi"/>
</dbReference>
<dbReference type="OrthoDB" id="26539at2759"/>
<feature type="compositionally biased region" description="Low complexity" evidence="16">
    <location>
        <begin position="1182"/>
        <end position="1192"/>
    </location>
</feature>
<dbReference type="InterPro" id="IPR036028">
    <property type="entry name" value="SH3-like_dom_sf"/>
</dbReference>
<dbReference type="FunFam" id="2.30.30.700:FF:000001">
    <property type="entry name" value="Actin cytoskeleton-regulatory complex protein SLA1"/>
    <property type="match status" value="1"/>
</dbReference>
<dbReference type="GO" id="GO:0005886">
    <property type="term" value="C:plasma membrane"/>
    <property type="evidence" value="ECO:0007669"/>
    <property type="project" value="UniProtKB-SubCell"/>
</dbReference>
<keyword evidence="9" id="KW-0254">Endocytosis</keyword>
<feature type="compositionally biased region" description="Basic and acidic residues" evidence="16">
    <location>
        <begin position="487"/>
        <end position="512"/>
    </location>
</feature>
<feature type="region of interest" description="Disordered" evidence="16">
    <location>
        <begin position="805"/>
        <end position="855"/>
    </location>
</feature>
<feature type="region of interest" description="Disordered" evidence="16">
    <location>
        <begin position="449"/>
        <end position="517"/>
    </location>
</feature>
<dbReference type="PANTHER" id="PTHR15735">
    <property type="entry name" value="FCH AND DOUBLE SH3 DOMAINS PROTEIN"/>
    <property type="match status" value="1"/>
</dbReference>
<dbReference type="RefSeq" id="XP_457163.2">
    <property type="nucleotide sequence ID" value="XM_457163.1"/>
</dbReference>
<dbReference type="EMBL" id="CR382134">
    <property type="protein sequence ID" value="CAG85157.2"/>
    <property type="molecule type" value="Genomic_DNA"/>
</dbReference>
<dbReference type="InterPro" id="IPR035821">
    <property type="entry name" value="Sla1_SH3_3"/>
</dbReference>
<evidence type="ECO:0000256" key="3">
    <source>
        <dbReference type="ARBA" id="ARBA00004413"/>
    </source>
</evidence>
<gene>
    <name evidence="18" type="ordered locus">DEHA2B04620g</name>
</gene>
<dbReference type="GO" id="GO:0003779">
    <property type="term" value="F:actin binding"/>
    <property type="evidence" value="ECO:0007669"/>
    <property type="project" value="UniProtKB-KW"/>
</dbReference>
<dbReference type="AlphaFoldDB" id="Q6BXA6"/>
<keyword evidence="12" id="KW-0472">Membrane</keyword>
<dbReference type="GO" id="GO:0140312">
    <property type="term" value="F:cargo adaptor activity"/>
    <property type="evidence" value="ECO:0007669"/>
    <property type="project" value="EnsemblFungi"/>
</dbReference>
<feature type="domain" description="SH3" evidence="17">
    <location>
        <begin position="382"/>
        <end position="444"/>
    </location>
</feature>
<organism evidence="18 19">
    <name type="scientific">Debaryomyces hansenii (strain ATCC 36239 / CBS 767 / BCRC 21394 / JCM 1990 / NBRC 0083 / IGC 2968)</name>
    <name type="common">Yeast</name>
    <name type="synonym">Torulaspora hansenii</name>
    <dbReference type="NCBI Taxonomy" id="284592"/>
    <lineage>
        <taxon>Eukaryota</taxon>
        <taxon>Fungi</taxon>
        <taxon>Dikarya</taxon>
        <taxon>Ascomycota</taxon>
        <taxon>Saccharomycotina</taxon>
        <taxon>Pichiomycetes</taxon>
        <taxon>Debaryomycetaceae</taxon>
        <taxon>Debaryomyces</taxon>
    </lineage>
</organism>
<feature type="region of interest" description="Disordered" evidence="16">
    <location>
        <begin position="1105"/>
        <end position="1228"/>
    </location>
</feature>
<evidence type="ECO:0000256" key="15">
    <source>
        <dbReference type="PROSITE-ProRule" id="PRU00192"/>
    </source>
</evidence>
<dbReference type="Gene3D" id="2.30.30.700">
    <property type="entry name" value="SLA1 homology domain 1"/>
    <property type="match status" value="1"/>
</dbReference>
<keyword evidence="14" id="KW-0206">Cytoskeleton</keyword>
<dbReference type="KEGG" id="dha:DEHA2B04620g"/>
<dbReference type="GO" id="GO:0034316">
    <property type="term" value="P:negative regulation of Arp2/3 complex-mediated actin nucleation"/>
    <property type="evidence" value="ECO:0007669"/>
    <property type="project" value="EnsemblFungi"/>
</dbReference>
<dbReference type="CDD" id="cd11775">
    <property type="entry name" value="SH3_Sla1p_3"/>
    <property type="match status" value="1"/>
</dbReference>
<dbReference type="PRINTS" id="PR00452">
    <property type="entry name" value="SH3DOMAIN"/>
</dbReference>
<dbReference type="PANTHER" id="PTHR15735:SF19">
    <property type="entry name" value="ACTIN CYTOSKELETON-REGULATORY COMPLEX PROTEIN SLA1"/>
    <property type="match status" value="1"/>
</dbReference>
<reference evidence="18 19" key="1">
    <citation type="journal article" date="2004" name="Nature">
        <title>Genome evolution in yeasts.</title>
        <authorList>
            <consortium name="Genolevures"/>
            <person name="Dujon B."/>
            <person name="Sherman D."/>
            <person name="Fischer G."/>
            <person name="Durrens P."/>
            <person name="Casaregola S."/>
            <person name="Lafontaine I."/>
            <person name="de Montigny J."/>
            <person name="Marck C."/>
            <person name="Neuveglise C."/>
            <person name="Talla E."/>
            <person name="Goffard N."/>
            <person name="Frangeul L."/>
            <person name="Aigle M."/>
            <person name="Anthouard V."/>
            <person name="Babour A."/>
            <person name="Barbe V."/>
            <person name="Barnay S."/>
            <person name="Blanchin S."/>
            <person name="Beckerich J.M."/>
            <person name="Beyne E."/>
            <person name="Bleykasten C."/>
            <person name="Boisrame A."/>
            <person name="Boyer J."/>
            <person name="Cattolico L."/>
            <person name="Confanioleri F."/>
            <person name="de Daruvar A."/>
            <person name="Despons L."/>
            <person name="Fabre E."/>
            <person name="Fairhead C."/>
            <person name="Ferry-Dumazet H."/>
            <person name="Groppi A."/>
            <person name="Hantraye F."/>
            <person name="Hennequin C."/>
            <person name="Jauniaux N."/>
            <person name="Joyet P."/>
            <person name="Kachouri R."/>
            <person name="Kerrest A."/>
            <person name="Koszul R."/>
            <person name="Lemaire M."/>
            <person name="Lesur I."/>
            <person name="Ma L."/>
            <person name="Muller H."/>
            <person name="Nicaud J.M."/>
            <person name="Nikolski M."/>
            <person name="Oztas S."/>
            <person name="Ozier-Kalogeropoulos O."/>
            <person name="Pellenz S."/>
            <person name="Potier S."/>
            <person name="Richard G.F."/>
            <person name="Straub M.L."/>
            <person name="Suleau A."/>
            <person name="Swennene D."/>
            <person name="Tekaia F."/>
            <person name="Wesolowski-Louvel M."/>
            <person name="Westhof E."/>
            <person name="Wirth B."/>
            <person name="Zeniou-Meyer M."/>
            <person name="Zivanovic I."/>
            <person name="Bolotin-Fukuhara M."/>
            <person name="Thierry A."/>
            <person name="Bouchier C."/>
            <person name="Caudron B."/>
            <person name="Scarpelli C."/>
            <person name="Gaillardin C."/>
            <person name="Weissenbach J."/>
            <person name="Wincker P."/>
            <person name="Souciet J.L."/>
        </authorList>
    </citation>
    <scope>NUCLEOTIDE SEQUENCE [LARGE SCALE GENOMIC DNA]</scope>
    <source>
        <strain evidence="19">ATCC 36239 / CBS 767 / BCRC 21394 / JCM 1990 / NBRC 0083 / IGC 2968</strain>
    </source>
</reference>
<feature type="compositionally biased region" description="Basic residues" evidence="16">
    <location>
        <begin position="458"/>
        <end position="467"/>
    </location>
</feature>
<evidence type="ECO:0000256" key="12">
    <source>
        <dbReference type="ARBA" id="ARBA00023136"/>
    </source>
</evidence>
<feature type="compositionally biased region" description="Polar residues" evidence="16">
    <location>
        <begin position="1201"/>
        <end position="1211"/>
    </location>
</feature>
<dbReference type="VEuPathDB" id="FungiDB:DEHA2B04620g"/>
<dbReference type="GO" id="GO:0000147">
    <property type="term" value="P:actin cortical patch assembly"/>
    <property type="evidence" value="ECO:0007669"/>
    <property type="project" value="EnsemblFungi"/>
</dbReference>
<evidence type="ECO:0000256" key="11">
    <source>
        <dbReference type="ARBA" id="ARBA00022753"/>
    </source>
</evidence>
<dbReference type="InterPro" id="IPR007131">
    <property type="entry name" value="SHD1"/>
</dbReference>
<feature type="region of interest" description="Disordered" evidence="16">
    <location>
        <begin position="734"/>
        <end position="791"/>
    </location>
</feature>
<dbReference type="FunFam" id="1.10.150.50:FF:000094">
    <property type="entry name" value="Actin cytoskeleton-regulatory complex protein SLA1"/>
    <property type="match status" value="1"/>
</dbReference>
<accession>Q6BXA6</accession>
<dbReference type="GO" id="GO:0042802">
    <property type="term" value="F:identical protein binding"/>
    <property type="evidence" value="ECO:0007669"/>
    <property type="project" value="EnsemblFungi"/>
</dbReference>
<comment type="similarity">
    <text evidence="4">Belongs to the SLA1 family.</text>
</comment>
<feature type="compositionally biased region" description="Polar residues" evidence="16">
    <location>
        <begin position="1149"/>
        <end position="1181"/>
    </location>
</feature>
<evidence type="ECO:0000256" key="7">
    <source>
        <dbReference type="ARBA" id="ARBA00022475"/>
    </source>
</evidence>
<dbReference type="InterPro" id="IPR035800">
    <property type="entry name" value="Sla1_SH3_1"/>
</dbReference>
<feature type="compositionally biased region" description="Pro residues" evidence="16">
    <location>
        <begin position="776"/>
        <end position="788"/>
    </location>
</feature>
<evidence type="ECO:0000256" key="9">
    <source>
        <dbReference type="ARBA" id="ARBA00022583"/>
    </source>
</evidence>
<feature type="compositionally biased region" description="Low complexity" evidence="16">
    <location>
        <begin position="818"/>
        <end position="830"/>
    </location>
</feature>
<dbReference type="InterPro" id="IPR001452">
    <property type="entry name" value="SH3_domain"/>
</dbReference>
<dbReference type="GO" id="GO:0005634">
    <property type="term" value="C:nucleus"/>
    <property type="evidence" value="ECO:0007669"/>
    <property type="project" value="EnsemblFungi"/>
</dbReference>
<comment type="subcellular location">
    <subcellularLocation>
        <location evidence="3">Cell membrane</location>
        <topology evidence="3">Peripheral membrane protein</topology>
        <orientation evidence="3">Cytoplasmic side</orientation>
    </subcellularLocation>
    <subcellularLocation>
        <location evidence="2">Cytoplasm</location>
        <location evidence="2">Cytoskeleton</location>
        <location evidence="2">Actin patch</location>
    </subcellularLocation>
    <subcellularLocation>
        <location evidence="1">Endosome membrane</location>
        <topology evidence="1">Peripheral membrane protein</topology>
        <orientation evidence="1">Cytoplasmic side</orientation>
    </subcellularLocation>
</comment>
<dbReference type="GO" id="GO:0008289">
    <property type="term" value="F:lipid binding"/>
    <property type="evidence" value="ECO:0007669"/>
    <property type="project" value="EnsemblFungi"/>
</dbReference>
<evidence type="ECO:0000256" key="6">
    <source>
        <dbReference type="ARBA" id="ARBA00022443"/>
    </source>
</evidence>
<dbReference type="SMART" id="SM00326">
    <property type="entry name" value="SH3"/>
    <property type="match status" value="3"/>
</dbReference>
<keyword evidence="10" id="KW-0677">Repeat</keyword>
<dbReference type="GO" id="GO:0006897">
    <property type="term" value="P:endocytosis"/>
    <property type="evidence" value="ECO:0007669"/>
    <property type="project" value="UniProtKB-KW"/>
</dbReference>
<keyword evidence="11" id="KW-0967">Endosome</keyword>
<feature type="region of interest" description="Disordered" evidence="16">
    <location>
        <begin position="135"/>
        <end position="255"/>
    </location>
</feature>
<dbReference type="GeneID" id="2913710"/>
<feature type="domain" description="SH3" evidence="17">
    <location>
        <begin position="4"/>
        <end position="74"/>
    </location>
</feature>
<dbReference type="OMA" id="FMAQGED"/>
<dbReference type="PROSITE" id="PS50002">
    <property type="entry name" value="SH3"/>
    <property type="match status" value="3"/>
</dbReference>
<keyword evidence="6 15" id="KW-0728">SH3 domain</keyword>
<dbReference type="InterPro" id="IPR056996">
    <property type="entry name" value="PH_SLA1"/>
</dbReference>
<dbReference type="Pfam" id="PF00018">
    <property type="entry name" value="SH3_1"/>
    <property type="match status" value="2"/>
</dbReference>
<evidence type="ECO:0000256" key="1">
    <source>
        <dbReference type="ARBA" id="ARBA00004125"/>
    </source>
</evidence>
<evidence type="ECO:0000313" key="19">
    <source>
        <dbReference type="Proteomes" id="UP000000599"/>
    </source>
</evidence>
<evidence type="ECO:0000256" key="4">
    <source>
        <dbReference type="ARBA" id="ARBA00007948"/>
    </source>
</evidence>
<evidence type="ECO:0000256" key="8">
    <source>
        <dbReference type="ARBA" id="ARBA00022490"/>
    </source>
</evidence>
<keyword evidence="8" id="KW-0963">Cytoplasm</keyword>
<evidence type="ECO:0000313" key="18">
    <source>
        <dbReference type="EMBL" id="CAG85157.2"/>
    </source>
</evidence>
<dbReference type="GO" id="GO:0071555">
    <property type="term" value="P:cell wall organization"/>
    <property type="evidence" value="ECO:0007669"/>
    <property type="project" value="EnsemblFungi"/>
</dbReference>
<evidence type="ECO:0000256" key="10">
    <source>
        <dbReference type="ARBA" id="ARBA00022737"/>
    </source>
</evidence>
<sequence>MSSLYIGVYRALYDYVAQSDEELNISADDLLYLLERSEVDDWWKVKKRVIPAGDEEVDEPVGLVPSNYIEEAPIVDKATSLYDYDKQTEEEISFKEGDRFNIFDMNDPDWFLVGDAQTNQQFGYVPANYLEVGEQQQQQIPAQPQTPSQGQSAPVMSFANFAPPPTHRDRGMSASPQSQPQFQPPPVHPSQAHNEPEEYEINEPQEQEVLDNDIDDDDVPPPPMPSRPSNETPVRENKYLPTQYGQEDEEDIKDTKEHKFDGDYFTWYIDEVDGRKKRAVIFSIGQGNVVLKPNTTNPKKLKLKSASSLDQQWKIRDLTDFSHEKKHLFLEFKNPSASIELHTGTKDVAEAIMSILGDLKGAENAKGLQEVARASQASTGGSNRKIGRLMYDFEAQGSDELMSKEGDEVYIVNESKSKDWWMCQNVETKRQGVIPSSYIEIVGTSNLEKLTEGPQRQKSTRSARSSRGRVVQNDDLGHRKSKNHHRTREERNKIRENDRMQRDKSSHGDSNDKSMPNYHRVRTWIDSSGSFKVEAEFLGFVEGKIHLHKTNGVKIAVAAAKLCLEDLEYVEKITGTSLESYKQEVTKQNVKRAKPHQTGVTQSATSAINDIAPPQPTRPKTTTAISTSEPEYDWFEFFLSCGVDLGNCQRYTLNFNREQMDENILADINPSLLRTLGLREGDILRVMKFLDNKFDRKKTTADEPNVPAGGLFTEPTGALKNNNSAAEVFKVDPKALPSPSRSEEQIAAQQAQSNKFEDDAWAVKPAARSSEDVSKPPAPAPTPAPAPQQPQYTGALQDLVNIKPLESNNKNVPPPAPQQEQQPTAPTLTPVKTGNGVSSQPTSGAVPDQRTGGLVPVQRTGGLVPVQRTGGLIPVQQTGGLMPVQPTGFMPITAQPTGFIPIQATGILQPQLTFGIVPLQTGATTFTGQATGQQQKTGNNIPQTTFGQPAFQPLQTGNVTLPQTSFGQAPMMTGQAPMMTSQAPMMTGQATGGMPSTSFGGQSLSLQRTGPMVPAQRTGGQITGGMMPQTSFGQSNPVMMPQTSFGMQNTSNMFQQMGGQTTGGFQPNVMQQQPSFGGQATGGFQSINNNMSQQPSFGNQMPGGFQPNMQQQPSFGQPQMMPQTSFGIQQQQQQQQQQPSFNQFQQQPDMNQLSNMFQNTGINGSNTFNQPQAQFPTTTFGQQHQFQPLQSQPTGAGFGNAPSTLQSQSTGARRANLQAATPDNPFGF</sequence>
<dbReference type="InterPro" id="IPR013761">
    <property type="entry name" value="SAM/pointed_sf"/>
</dbReference>
<dbReference type="GO" id="GO:1990964">
    <property type="term" value="C:actin cytoskeleton-regulatory complex"/>
    <property type="evidence" value="ECO:0007669"/>
    <property type="project" value="EnsemblFungi"/>
</dbReference>
<feature type="compositionally biased region" description="Low complexity" evidence="16">
    <location>
        <begin position="135"/>
        <end position="149"/>
    </location>
</feature>
<evidence type="ECO:0000256" key="5">
    <source>
        <dbReference type="ARBA" id="ARBA00020357"/>
    </source>
</evidence>
<feature type="region of interest" description="Disordered" evidence="16">
    <location>
        <begin position="699"/>
        <end position="718"/>
    </location>
</feature>
<dbReference type="CDD" id="cd09532">
    <property type="entry name" value="SAM_SLA1_fungal"/>
    <property type="match status" value="1"/>
</dbReference>
<proteinExistence type="inferred from homology"/>
<feature type="compositionally biased region" description="Low complexity" evidence="16">
    <location>
        <begin position="1129"/>
        <end position="1148"/>
    </location>
</feature>